<keyword evidence="1" id="KW-0802">TPR repeat</keyword>
<feature type="repeat" description="TPR" evidence="1">
    <location>
        <begin position="168"/>
        <end position="201"/>
    </location>
</feature>
<evidence type="ECO:0000313" key="3">
    <source>
        <dbReference type="EMBL" id="OAQ20311.1"/>
    </source>
</evidence>
<dbReference type="EMBL" id="LWLG01000013">
    <property type="protein sequence ID" value="OAQ20311.1"/>
    <property type="molecule type" value="Genomic_DNA"/>
</dbReference>
<dbReference type="InterPro" id="IPR011990">
    <property type="entry name" value="TPR-like_helical_dom_sf"/>
</dbReference>
<name>A0A179D3D3_9BACT</name>
<dbReference type="SMART" id="SM00028">
    <property type="entry name" value="TPR"/>
    <property type="match status" value="2"/>
</dbReference>
<dbReference type="InterPro" id="IPR013216">
    <property type="entry name" value="Methyltransf_11"/>
</dbReference>
<evidence type="ECO:0000313" key="4">
    <source>
        <dbReference type="Proteomes" id="UP000078390"/>
    </source>
</evidence>
<sequence>MPTYRAFFERPSWKYFGLDVEAGNNVDIMVEDPYNWKEIEDGFADVVISGQAFEHIEFPWLTIKEIYRILKPSGLCCLIVPSSGPEHKYPYDCWRFYPDGMKALAKWAGFEVVEVFTDWGLGPWQDTFAVFQKPASREGKKAPFPKFENRRVAETVYLKAFSDRPVNPEYYLRASKLLRERGETEEALRLLKTAVSMFPQHPQLRAETVEVYLEDGKPELALEHVLFLLKFRPFFPHTIRVTSGILEHLKGEDKQLVLDQLPGDPGGLRRMAGIAENTGSYRLAVECWKKLIEKNPSDINAKCMLALSFKGAGELETFKKIFKEVLAFQLREEILNRTTIIQLLINHFGFESYLEIGVERGINFFQIEAPFKYAVDPKFLIPGGYGDLDGCGFFEMTSDEFFENPPPEIKARGIDIVFIDGLHTYEQSLRDVENALRYLKPNGIIVLHDCLPDSPATAAPTLEEAKKRPDFKGTWTGEVYKTVMHLRAARSDLFVAVVDTDWGVGLVKRGTPESSLDLPLEKIRTMKFEEFVRFKDFYLNLKPIGWFFTWLNT</sequence>
<dbReference type="CDD" id="cd02440">
    <property type="entry name" value="AdoMet_MTases"/>
    <property type="match status" value="1"/>
</dbReference>
<dbReference type="Proteomes" id="UP000078390">
    <property type="component" value="Unassembled WGS sequence"/>
</dbReference>
<dbReference type="GO" id="GO:0008757">
    <property type="term" value="F:S-adenosylmethionine-dependent methyltransferase activity"/>
    <property type="evidence" value="ECO:0007669"/>
    <property type="project" value="InterPro"/>
</dbReference>
<dbReference type="SUPFAM" id="SSF48452">
    <property type="entry name" value="TPR-like"/>
    <property type="match status" value="1"/>
</dbReference>
<feature type="domain" description="Methyltransferase type 11" evidence="2">
    <location>
        <begin position="26"/>
        <end position="77"/>
    </location>
</feature>
<dbReference type="Gene3D" id="1.25.40.10">
    <property type="entry name" value="Tetratricopeptide repeat domain"/>
    <property type="match status" value="1"/>
</dbReference>
<evidence type="ECO:0000256" key="1">
    <source>
        <dbReference type="PROSITE-ProRule" id="PRU00339"/>
    </source>
</evidence>
<gene>
    <name evidence="3" type="ORF">TDIS_1666</name>
</gene>
<dbReference type="STRING" id="999894.TDIS_1666"/>
<organism evidence="3 4">
    <name type="scientific">Thermosulfurimonas dismutans</name>
    <dbReference type="NCBI Taxonomy" id="999894"/>
    <lineage>
        <taxon>Bacteria</taxon>
        <taxon>Pseudomonadati</taxon>
        <taxon>Thermodesulfobacteriota</taxon>
        <taxon>Thermodesulfobacteria</taxon>
        <taxon>Thermodesulfobacteriales</taxon>
        <taxon>Thermodesulfobacteriaceae</taxon>
        <taxon>Thermosulfurimonas</taxon>
    </lineage>
</organism>
<dbReference type="Pfam" id="PF08241">
    <property type="entry name" value="Methyltransf_11"/>
    <property type="match status" value="1"/>
</dbReference>
<dbReference type="SUPFAM" id="SSF53335">
    <property type="entry name" value="S-adenosyl-L-methionine-dependent methyltransferases"/>
    <property type="match status" value="2"/>
</dbReference>
<dbReference type="InterPro" id="IPR019734">
    <property type="entry name" value="TPR_rpt"/>
</dbReference>
<protein>
    <recommendedName>
        <fullName evidence="2">Methyltransferase type 11 domain-containing protein</fullName>
    </recommendedName>
</protein>
<proteinExistence type="predicted"/>
<dbReference type="Pfam" id="PF13578">
    <property type="entry name" value="Methyltransf_24"/>
    <property type="match status" value="1"/>
</dbReference>
<dbReference type="RefSeq" id="WP_208595688.1">
    <property type="nucleotide sequence ID" value="NZ_LWLG01000013.1"/>
</dbReference>
<dbReference type="PROSITE" id="PS50005">
    <property type="entry name" value="TPR"/>
    <property type="match status" value="1"/>
</dbReference>
<evidence type="ECO:0000259" key="2">
    <source>
        <dbReference type="Pfam" id="PF08241"/>
    </source>
</evidence>
<reference evidence="3 4" key="1">
    <citation type="submission" date="2016-04" db="EMBL/GenBank/DDBJ databases">
        <title>Genome analysis of Thermosulfurimonas dismutans, the first thermophilic sulfur-disproportionating bacterium of the phylum Thermodesulfobacteria.</title>
        <authorList>
            <person name="Mardanov A.V."/>
            <person name="Beletsky A.V."/>
            <person name="Kadnikov V.V."/>
            <person name="Slobodkin A.I."/>
            <person name="Ravin N.V."/>
        </authorList>
    </citation>
    <scope>NUCLEOTIDE SEQUENCE [LARGE SCALE GENOMIC DNA]</scope>
    <source>
        <strain evidence="3 4">S95</strain>
    </source>
</reference>
<dbReference type="AlphaFoldDB" id="A0A179D3D3"/>
<comment type="caution">
    <text evidence="3">The sequence shown here is derived from an EMBL/GenBank/DDBJ whole genome shotgun (WGS) entry which is preliminary data.</text>
</comment>
<dbReference type="InterPro" id="IPR029063">
    <property type="entry name" value="SAM-dependent_MTases_sf"/>
</dbReference>
<accession>A0A179D3D3</accession>
<dbReference type="Gene3D" id="3.40.50.150">
    <property type="entry name" value="Vaccinia Virus protein VP39"/>
    <property type="match status" value="2"/>
</dbReference>
<keyword evidence="4" id="KW-1185">Reference proteome</keyword>